<dbReference type="Pfam" id="PF06101">
    <property type="entry name" value="Vps62"/>
    <property type="match status" value="3"/>
</dbReference>
<dbReference type="InterPro" id="IPR056748">
    <property type="entry name" value="VPS13-like_C"/>
</dbReference>
<dbReference type="InterPro" id="IPR009291">
    <property type="entry name" value="Vps62"/>
</dbReference>
<accession>A0AAV5IDF3</accession>
<dbReference type="Pfam" id="PF25036">
    <property type="entry name" value="VPS13_VAB"/>
    <property type="match status" value="2"/>
</dbReference>
<keyword evidence="4" id="KW-1185">Reference proteome</keyword>
<dbReference type="InterPro" id="IPR006614">
    <property type="entry name" value="Peroxin/Ferlin"/>
</dbReference>
<evidence type="ECO:0000259" key="2">
    <source>
        <dbReference type="SMART" id="SM00694"/>
    </source>
</evidence>
<dbReference type="GO" id="GO:0006623">
    <property type="term" value="P:protein targeting to vacuole"/>
    <property type="evidence" value="ECO:0007669"/>
    <property type="project" value="TreeGrafter"/>
</dbReference>
<dbReference type="PANTHER" id="PTHR16166:SF137">
    <property type="entry name" value="PLECKSTRIN HOMOLOGY (PH) DOMAIN-CONTAINING PROTEIN"/>
    <property type="match status" value="1"/>
</dbReference>
<dbReference type="Pfam" id="PF25037">
    <property type="entry name" value="VPS13_C"/>
    <property type="match status" value="1"/>
</dbReference>
<dbReference type="GO" id="GO:0016020">
    <property type="term" value="C:membrane"/>
    <property type="evidence" value="ECO:0007669"/>
    <property type="project" value="InterPro"/>
</dbReference>
<reference evidence="3 4" key="1">
    <citation type="journal article" date="2021" name="Commun. Biol.">
        <title>The genome of Shorea leprosula (Dipterocarpaceae) highlights the ecological relevance of drought in aseasonal tropical rainforests.</title>
        <authorList>
            <person name="Ng K.K.S."/>
            <person name="Kobayashi M.J."/>
            <person name="Fawcett J.A."/>
            <person name="Hatakeyama M."/>
            <person name="Paape T."/>
            <person name="Ng C.H."/>
            <person name="Ang C.C."/>
            <person name="Tnah L.H."/>
            <person name="Lee C.T."/>
            <person name="Nishiyama T."/>
            <person name="Sese J."/>
            <person name="O'Brien M.J."/>
            <person name="Copetti D."/>
            <person name="Mohd Noor M.I."/>
            <person name="Ong R.C."/>
            <person name="Putra M."/>
            <person name="Sireger I.Z."/>
            <person name="Indrioko S."/>
            <person name="Kosugi Y."/>
            <person name="Izuno A."/>
            <person name="Isagi Y."/>
            <person name="Lee S.L."/>
            <person name="Shimizu K.K."/>
        </authorList>
    </citation>
    <scope>NUCLEOTIDE SEQUENCE [LARGE SCALE GENOMIC DNA]</scope>
    <source>
        <strain evidence="3">214</strain>
    </source>
</reference>
<gene>
    <name evidence="3" type="ORF">SLEP1_g9000</name>
</gene>
<evidence type="ECO:0000313" key="3">
    <source>
        <dbReference type="EMBL" id="GKU95669.1"/>
    </source>
</evidence>
<feature type="compositionally biased region" description="Low complexity" evidence="1">
    <location>
        <begin position="3255"/>
        <end position="3265"/>
    </location>
</feature>
<proteinExistence type="predicted"/>
<dbReference type="EMBL" id="BPVZ01000009">
    <property type="protein sequence ID" value="GKU95669.1"/>
    <property type="molecule type" value="Genomic_DNA"/>
</dbReference>
<feature type="region of interest" description="Disordered" evidence="1">
    <location>
        <begin position="3237"/>
        <end position="3265"/>
    </location>
</feature>
<organism evidence="3 4">
    <name type="scientific">Rubroshorea leprosula</name>
    <dbReference type="NCBI Taxonomy" id="152421"/>
    <lineage>
        <taxon>Eukaryota</taxon>
        <taxon>Viridiplantae</taxon>
        <taxon>Streptophyta</taxon>
        <taxon>Embryophyta</taxon>
        <taxon>Tracheophyta</taxon>
        <taxon>Spermatophyta</taxon>
        <taxon>Magnoliopsida</taxon>
        <taxon>eudicotyledons</taxon>
        <taxon>Gunneridae</taxon>
        <taxon>Pentapetalae</taxon>
        <taxon>rosids</taxon>
        <taxon>malvids</taxon>
        <taxon>Malvales</taxon>
        <taxon>Dipterocarpaceae</taxon>
        <taxon>Rubroshorea</taxon>
    </lineage>
</organism>
<dbReference type="PANTHER" id="PTHR16166">
    <property type="entry name" value="VACUOLAR PROTEIN SORTING-ASSOCIATED PROTEIN VPS13"/>
    <property type="match status" value="1"/>
</dbReference>
<dbReference type="GO" id="GO:0045053">
    <property type="term" value="P:protein retention in Golgi apparatus"/>
    <property type="evidence" value="ECO:0007669"/>
    <property type="project" value="TreeGrafter"/>
</dbReference>
<dbReference type="InterPro" id="IPR009543">
    <property type="entry name" value="VPS13_VAB"/>
</dbReference>
<dbReference type="InterPro" id="IPR026847">
    <property type="entry name" value="VPS13"/>
</dbReference>
<evidence type="ECO:0000256" key="1">
    <source>
        <dbReference type="SAM" id="MobiDB-lite"/>
    </source>
</evidence>
<dbReference type="Proteomes" id="UP001054252">
    <property type="component" value="Unassembled WGS sequence"/>
</dbReference>
<dbReference type="SMART" id="SM00694">
    <property type="entry name" value="DysFC"/>
    <property type="match status" value="1"/>
</dbReference>
<evidence type="ECO:0000313" key="4">
    <source>
        <dbReference type="Proteomes" id="UP001054252"/>
    </source>
</evidence>
<protein>
    <recommendedName>
        <fullName evidence="2">Peroxin/Ferlin domain-containing protein</fullName>
    </recommendedName>
</protein>
<sequence>MTQVLLSNEYPQDFIHMAGQGWNGIELGFLPPEVEGSAPITTLSETSSDDSETELTDDATDLTKMESVFIVGVLDELKIRFNYNHQHDRSFIKVLLAEESSLCEFRALGGQVELSIRGNDMFIGTMLKSLEIEDLICHNRVSQPCYLARSFIRAIDADLSFNNIENKSFNSNDLSPREGDEKFYEAPENLFDSGDYTTLSSDNMSEYPSSQISLSLGSPSLKTPSFLHIAGLLPDDNILSKREDIEISDTLDSFVKAQIVIYDRNSPLYNNNDMRVTVTLATLSFFCRRPTILAIMEFGNAITIKNESHESFSDSSSAVDTKQDVRRDLANAPQLLTTEEYVVKGLLGKGKSRIIFNLKLNMARAQILLMKEDETKLATLSQENLLTDIKVFPSSFSIKAALGNLRISDDSLPSSHLYFRICDMRDTGGTSFVELLFTSFSVDDEDYEGYEYSLSGQLSEVQIVYLNRFVQEAIGYFLGLVPKDSNDVVKFKDQGTNSEKWFTTSEIEGLPALKLDLSLRKPIILMPRKTDSLDYLKLDIVHITVCNTFQWFSGSKKDLTAVHLEILTIVVEDINLNVGTGSDVGESIIQDVKGVSVVIQRSLRDLLHQVPRIEAAIKIEKLKAALSNREYQIVTECALSNISETPNVVPPLSSDSTSSVEIAGPVIPQDPVAIESGTLNSETWIVMKVSVVVKLVELCLYTGVARDTPLSTVQASEAWLLYKSNTLDEGFLSASLRGFSMIDDREGTEEEFRLAMGLSEDIGYSPLPFMADNDNQKVVYSDVREENNVKPFPTMLILDAKFGQFLTSMSVCVQRPQLLVALDFMFAVVEFFVPTIGSMLSDEEDKRTMQVFDAIILDQSTYRQPSAEISLSPRRPLIVDNERFDHFIYDGNGGILCLKDGQGADLSAPSVEAMIFVGSGKRLQFKNVIIKNGRYLDSCILLGSNSSYSASKDDQVYLEGGNENPKSDSLTDDANDLPSQSTVDRSKEFVIEMQAIGPELTFYNTLKDVGESPILSNKLLHAQLDAFGRLVLKGDTIEMTANALGLTMESNGITILEPFDTSINYSNACGKTKIHLSVSDIFMNFSFSILRLFLAVEEDILAFLRTTSKEITVVCSRFDRIGTIRNPDDDQTYAFWRPCAPPGFAILGDCLTPLDKPPTKGVLAVNTNHVRVKRPISFKRVWPPLAFEGISYQGETNSNLLANHFTMEGESCCSVWFPEAPEGYVALGCVVAPGRKQPPLAAVFCILARYVSTCPLRDCITINGTAKYPSTLAFWRVDNSFGTFLPSDSRTFSSLARSYELRHIMFGFSKVSPKQSGRLNSRASPGHGHILQSEGSLAVNSARRFEAVASFRLIWCNRGTSSRKKLSVWRPMVPLGMVYFGDIAVNGYEAPNTCIVLHDTGNEELFRAPLDFQLVGQIKKQRGMDNISFWLPQAPPGFVSLGCIACKGSPKEQDFSALRCIRTDMVTGDQFLDESVWDSSDTKQATEPFSIWTTGNELGTFFVRSHFKKPPRRFALKLADTNLQSGSDDTVIDAKIRTFSVSLFDDYGLMVPLCNISLGGVGFSLHGRTDCLNSTVSFSLAARSYNDKYESWEPLVEPVDAFLRYQYDSNAPGANSQLRFTSTRDLSLNVSVSNANMIIQAYESWNNLSHMHEYYKRQEALAPMHGTRSVTDVHHKRSYYIVPQNKLGQDIFIRAMEMRGLSNIIRMPSGDIKPIKVPVSKNMLDSHLKGKFCGKIRTMVTVVILDAQIPRVGGLTSPQYAVTVHLSPDHSFPNDLLLHQQSTRTCGRTSNCCLSPDFVLVNWSEIFCFKVDSPDHYLLELVVTDMGKGDAVGYFSSPLSKIAVHILGSSNQDAHVNSLMWIDLSSSTSVNTTQADETETSCGKLRCAIILSPKSAVEERSDIFKEGKESGFIQISPSKEGPWTAVWLNYAATAACWRFGNDIVASEVSVKDGNRYVNIRSLVSVCNSTDFVLDLCLVSKASSQITSTSSDASRPEDLLVDGDKIQTEEFFETQKYNPTIGLVSCSTQPNQQHSEGGDLYKATPEVVLPLGWEWMDDWHLDTSSVKTADGWVYAPDVKSLNWPESHDDLRFVNCVRQRRWIRNRKQILSDPNKELFIGQLQPGDKMPLPLSGLTPSGFYVFQLRPSLDGPDKYSWSSVVDERDQLDDSGEPKGKSEICVSALTESDKLLCCTQITGSSSGASSHKMWFCVSIQATEISKDIHSDPIQDWSLVVKSPLSFSNYLPLTAEYSVLEMRESGHFVACTRGIFHPGKTVKVYNADIRYPLFFSLLPRRGWLPLQEAVLISHPHQVPAKKISFRSPISGRIVQLILEQNFDKEQPTLAKIIRLYAPYWFSVARCPPLSFRLLKMAGKKHPRKISFPFHSKKDSVEILEEIAYEEISEGHTIVSVLNFKFLGLSASITESGNECFGPVKDLSPLGNMDGSQDLYANVGDGKYLRLFISTKPCPYQSIPTKVIMVRPYMTFTNRLGQDLHIKFNSEDEGKVLHVSDSRVSFVHVEMGEIDKIQVRLEDTEWSFPVQIVKEDTFFLVLRRYNGTRTFLRTEVRGYEEGSRFIVVFRLGSSNGPIRIENRTNKTICICQSGFSEYAWTQLQPLSTTNFSWEDPYGQKVIDAKIDVDSDIGVQQIDFKKAGLCSAVGESGMHFHVIEMGDIVVARFTGDGTLGLSSHEEISSVTSTGKLQASTTPIEIIIELGVVGVSVVDHRPKELCYLYLESVSVAYSTGYEGGVTSRFKLILGHLQIDNQLPLTLMPVLLAPEQASDIHHPVFKMTVTMRNENTDGIQVYPYVYIRVTDKCWRLNIHEPIIWASVNFYNNLQLHRIPQSSSSTQVDPEIRVDLIDVSEVRLKISLQTAPAERPHGVLGVWSPILSAIGNAFKIQVHLRRVMHEDRFMRKSSILPAIGNRIWRDLIHNPLHLIFSVDVLGMTSSTLASLSKGFAELSTDGQFLQLRSKQVWSRRITGVGDGIIQGTEALAQGVAFGVSGVVTKPVESARQNGILGLAHGLGRAFLGIIVQPVSGALDFFSLTVDGIGASCSRCLEVLSNKTTFNRVRNPRAIHSDGVLREYSEKEAIGQMVLHLAEASQHFGCTEIFKEPSKFAWSDYYEDHFLVPYQRIVLVTNKRVMLLQCSALDKMDKKPSKIMWDVPWEELMTLELAKAGCQLPSHLILHLKSFKKTENFVRVIKCNVEEDEGREPQAVKICSVVRKMWKAYQSNLKNPVLKVPSSQKESRPPNKAIIKSSELSSSSSSSEGRKFVEHSMNFLKIWTSERQLKSLCSLCRKQVSEDSGMCSIWRPTCPDGYVSIGDIAHVGSHPPNVAAVYRNIDKLFTRPVGYDLVWRNCLDDYTAPVSIWCPRAPEGFIALGFVAVDSFTEPDLSLVYCVAETLAEETLFEEQKVWSAPDSYPWGCHVYQIGSQALHFVALRHKKEETDWKPMRVCDNFRPPESSSSEQFH</sequence>
<feature type="domain" description="Peroxin/Ferlin" evidence="2">
    <location>
        <begin position="2070"/>
        <end position="2107"/>
    </location>
</feature>
<name>A0AAV5IDF3_9ROSI</name>
<comment type="caution">
    <text evidence="3">The sequence shown here is derived from an EMBL/GenBank/DDBJ whole genome shotgun (WGS) entry which is preliminary data.</text>
</comment>
<feature type="region of interest" description="Disordered" evidence="1">
    <location>
        <begin position="956"/>
        <end position="980"/>
    </location>
</feature>